<feature type="region of interest" description="Disordered" evidence="1">
    <location>
        <begin position="76"/>
        <end position="103"/>
    </location>
</feature>
<dbReference type="SUPFAM" id="SSF55961">
    <property type="entry name" value="Bet v1-like"/>
    <property type="match status" value="1"/>
</dbReference>
<evidence type="ECO:0000256" key="1">
    <source>
        <dbReference type="SAM" id="MobiDB-lite"/>
    </source>
</evidence>
<dbReference type="InterPro" id="IPR005031">
    <property type="entry name" value="COQ10_START"/>
</dbReference>
<sequence>MRQRIRREKECGAVMYYPQHGDIMRAFAVLLHNYPSSYPCRPIITSANSPHLRPKSVYFVAHSASFATSVNYLRSRPRPHCSTADSNDLGDDNSDDHDSPDSVQRDWVITEIEKLGNNTRRIRSRIAIDANLETIWSILTDYERLSDFIPSLALSKLIEKSDNVVRLYQIGTQNLPLGLKFNAKAVLDCYEKDVEICEFGKRRDIEFKMTEGDFHLFQGKWSIEQLDKPGAEESDYSLDQEFQTILWYFVDVKPKMWLPVHLVEGILCKEIKINLLSIREEARKMSHNTLKSEELI</sequence>
<accession>A0AAV8UBP4</accession>
<feature type="domain" description="Coenzyme Q-binding protein COQ10 START" evidence="2">
    <location>
        <begin position="128"/>
        <end position="269"/>
    </location>
</feature>
<reference evidence="3 4" key="1">
    <citation type="submission" date="2021-09" db="EMBL/GenBank/DDBJ databases">
        <title>Genomic insights and catalytic innovation underlie evolution of tropane alkaloids biosynthesis.</title>
        <authorList>
            <person name="Wang Y.-J."/>
            <person name="Tian T."/>
            <person name="Huang J.-P."/>
            <person name="Huang S.-X."/>
        </authorList>
    </citation>
    <scope>NUCLEOTIDE SEQUENCE [LARGE SCALE GENOMIC DNA]</scope>
    <source>
        <strain evidence="3">KIB-2018</strain>
        <tissue evidence="3">Leaf</tissue>
    </source>
</reference>
<dbReference type="PANTHER" id="PTHR34060">
    <property type="entry name" value="POLYKETIDE CYCLASE / DEHYDRASE AND LIPID TRANSPORT PROTEIN"/>
    <property type="match status" value="1"/>
</dbReference>
<proteinExistence type="predicted"/>
<organism evidence="3 4">
    <name type="scientific">Erythroxylum novogranatense</name>
    <dbReference type="NCBI Taxonomy" id="1862640"/>
    <lineage>
        <taxon>Eukaryota</taxon>
        <taxon>Viridiplantae</taxon>
        <taxon>Streptophyta</taxon>
        <taxon>Embryophyta</taxon>
        <taxon>Tracheophyta</taxon>
        <taxon>Spermatophyta</taxon>
        <taxon>Magnoliopsida</taxon>
        <taxon>eudicotyledons</taxon>
        <taxon>Gunneridae</taxon>
        <taxon>Pentapetalae</taxon>
        <taxon>rosids</taxon>
        <taxon>fabids</taxon>
        <taxon>Malpighiales</taxon>
        <taxon>Erythroxylaceae</taxon>
        <taxon>Erythroxylum</taxon>
    </lineage>
</organism>
<keyword evidence="4" id="KW-1185">Reference proteome</keyword>
<comment type="caution">
    <text evidence="3">The sequence shown here is derived from an EMBL/GenBank/DDBJ whole genome shotgun (WGS) entry which is preliminary data.</text>
</comment>
<gene>
    <name evidence="3" type="ORF">K2173_004881</name>
</gene>
<evidence type="ECO:0000313" key="3">
    <source>
        <dbReference type="EMBL" id="KAJ8898722.1"/>
    </source>
</evidence>
<evidence type="ECO:0000259" key="2">
    <source>
        <dbReference type="Pfam" id="PF03364"/>
    </source>
</evidence>
<dbReference type="CDD" id="cd08866">
    <property type="entry name" value="SRPBCC_11"/>
    <property type="match status" value="1"/>
</dbReference>
<dbReference type="InterPro" id="IPR023393">
    <property type="entry name" value="START-like_dom_sf"/>
</dbReference>
<dbReference type="Proteomes" id="UP001159364">
    <property type="component" value="Linkage Group LG08"/>
</dbReference>
<dbReference type="PANTHER" id="PTHR34060:SF1">
    <property type="entry name" value="POLYKETIDE CYCLASE _ DEHYDRASE AND LIPID TRANSPORT PROTEIN"/>
    <property type="match status" value="1"/>
</dbReference>
<dbReference type="EMBL" id="JAIWQS010000008">
    <property type="protein sequence ID" value="KAJ8898722.1"/>
    <property type="molecule type" value="Genomic_DNA"/>
</dbReference>
<protein>
    <recommendedName>
        <fullName evidence="2">Coenzyme Q-binding protein COQ10 START domain-containing protein</fullName>
    </recommendedName>
</protein>
<dbReference type="AlphaFoldDB" id="A0AAV8UBP4"/>
<dbReference type="Gene3D" id="3.30.530.20">
    <property type="match status" value="1"/>
</dbReference>
<evidence type="ECO:0000313" key="4">
    <source>
        <dbReference type="Proteomes" id="UP001159364"/>
    </source>
</evidence>
<name>A0AAV8UBP4_9ROSI</name>
<dbReference type="Pfam" id="PF03364">
    <property type="entry name" value="Polyketide_cyc"/>
    <property type="match status" value="1"/>
</dbReference>